<dbReference type="InterPro" id="IPR047801">
    <property type="entry name" value="Peptidase_C45"/>
</dbReference>
<dbReference type="PANTHER" id="PTHR34180:SF1">
    <property type="entry name" value="BETA-ALANYL-DOPAMINE_CARCININE HYDROLASE"/>
    <property type="match status" value="1"/>
</dbReference>
<dbReference type="Proteomes" id="UP000728032">
    <property type="component" value="Unassembled WGS sequence"/>
</dbReference>
<dbReference type="OrthoDB" id="189997at2759"/>
<dbReference type="Pfam" id="PF03417">
    <property type="entry name" value="AAT"/>
    <property type="match status" value="1"/>
</dbReference>
<sequence>MANDLDKNNNQKTIEHIIIRGNPYTRGFSYGQQLKEKIVANLHYYKVRYTLLDWTQVEEFINKNYVKALERYYPSGLQEMKGIAAGAEVTVEDIIALNARYELMRWNRDLIRKSQQSPQEFAKRVPKDKIEDMPHELPQLPHECTSAVCLSKATKSGDVLIGQNWDQNKRMLSDDMVLLLEVHPDPSENMAPFFMLTEPGTLGRSGMNANGLGITGMSLFSSEDYFGDDSPKGYIPISLFRRMFLESPNFPVAVKRLIAAPRHVSINMTVATAENEAFNIEMTPKNYFVSYPPFETDIITHSNLFKSDSFFANNSVKDTYICGSSLIRDRQMQRGLLDKWGNIDEISFTKAFTNHVGFPDSLCAHIPEKGREDLSTTPNLCTVANIVMNLTTKTLRLCRANPCNGVFYEYTFN</sequence>
<dbReference type="PANTHER" id="PTHR34180">
    <property type="entry name" value="PEPTIDASE C45"/>
    <property type="match status" value="1"/>
</dbReference>
<dbReference type="AlphaFoldDB" id="A0A7R9MEW0"/>
<dbReference type="EMBL" id="OC930952">
    <property type="protein sequence ID" value="CAD7658921.1"/>
    <property type="molecule type" value="Genomic_DNA"/>
</dbReference>
<protein>
    <recommendedName>
        <fullName evidence="1">Peptidase C45 hydrolase domain-containing protein</fullName>
    </recommendedName>
</protein>
<dbReference type="Gene3D" id="3.60.60.10">
    <property type="entry name" value="Penicillin V Acylase, Chain A"/>
    <property type="match status" value="1"/>
</dbReference>
<dbReference type="NCBIfam" id="NF040521">
    <property type="entry name" value="C45_proenzyme"/>
    <property type="match status" value="1"/>
</dbReference>
<dbReference type="Gene3D" id="1.10.10.2120">
    <property type="match status" value="1"/>
</dbReference>
<name>A0A7R9MEW0_9ACAR</name>
<accession>A0A7R9MEW0</accession>
<dbReference type="InterPro" id="IPR005079">
    <property type="entry name" value="Peptidase_C45_hydrolase"/>
</dbReference>
<dbReference type="EMBL" id="CAJPVJ010016127">
    <property type="protein sequence ID" value="CAG2176107.1"/>
    <property type="molecule type" value="Genomic_DNA"/>
</dbReference>
<proteinExistence type="predicted"/>
<evidence type="ECO:0000313" key="3">
    <source>
        <dbReference type="Proteomes" id="UP000728032"/>
    </source>
</evidence>
<dbReference type="InterPro" id="IPR047794">
    <property type="entry name" value="C45_proenzyme-like"/>
</dbReference>
<evidence type="ECO:0000313" key="2">
    <source>
        <dbReference type="EMBL" id="CAD7658921.1"/>
    </source>
</evidence>
<feature type="domain" description="Peptidase C45 hydrolase" evidence="1">
    <location>
        <begin position="155"/>
        <end position="365"/>
    </location>
</feature>
<keyword evidence="3" id="KW-1185">Reference proteome</keyword>
<reference evidence="2" key="1">
    <citation type="submission" date="2020-11" db="EMBL/GenBank/DDBJ databases">
        <authorList>
            <person name="Tran Van P."/>
        </authorList>
    </citation>
    <scope>NUCLEOTIDE SEQUENCE</scope>
</reference>
<gene>
    <name evidence="2" type="ORF">ONB1V03_LOCUS15541</name>
</gene>
<evidence type="ECO:0000259" key="1">
    <source>
        <dbReference type="Pfam" id="PF03417"/>
    </source>
</evidence>
<organism evidence="2">
    <name type="scientific">Oppiella nova</name>
    <dbReference type="NCBI Taxonomy" id="334625"/>
    <lineage>
        <taxon>Eukaryota</taxon>
        <taxon>Metazoa</taxon>
        <taxon>Ecdysozoa</taxon>
        <taxon>Arthropoda</taxon>
        <taxon>Chelicerata</taxon>
        <taxon>Arachnida</taxon>
        <taxon>Acari</taxon>
        <taxon>Acariformes</taxon>
        <taxon>Sarcoptiformes</taxon>
        <taxon>Oribatida</taxon>
        <taxon>Brachypylina</taxon>
        <taxon>Oppioidea</taxon>
        <taxon>Oppiidae</taxon>
        <taxon>Oppiella</taxon>
    </lineage>
</organism>